<comment type="caution">
    <text evidence="4">The sequence shown here is derived from an EMBL/GenBank/DDBJ whole genome shotgun (WGS) entry which is preliminary data.</text>
</comment>
<gene>
    <name evidence="4" type="ORF">MOPEL_083_00570</name>
</gene>
<dbReference type="OrthoDB" id="9816289at2"/>
<name>H5USZ4_9MICO</name>
<dbReference type="AlphaFoldDB" id="H5USZ4"/>
<dbReference type="InterPro" id="IPR000086">
    <property type="entry name" value="NUDIX_hydrolase_dom"/>
</dbReference>
<dbReference type="STRING" id="1089455.MOPEL_083_00570"/>
<evidence type="ECO:0000256" key="2">
    <source>
        <dbReference type="ARBA" id="ARBA00022801"/>
    </source>
</evidence>
<proteinExistence type="inferred from homology"/>
<dbReference type="Pfam" id="PF00293">
    <property type="entry name" value="NUDIX"/>
    <property type="match status" value="1"/>
</dbReference>
<reference evidence="4 5" key="1">
    <citation type="submission" date="2012-02" db="EMBL/GenBank/DDBJ databases">
        <title>Whole genome shotgun sequence of Mobilicoccus pelagius NBRC 104925.</title>
        <authorList>
            <person name="Yoshida Y."/>
            <person name="Hosoyama A."/>
            <person name="Tsuchikane K."/>
            <person name="Katsumata H."/>
            <person name="Yamazaki S."/>
            <person name="Fujita N."/>
        </authorList>
    </citation>
    <scope>NUCLEOTIDE SEQUENCE [LARGE SCALE GENOMIC DNA]</scope>
    <source>
        <strain evidence="4 5">NBRC 104925</strain>
    </source>
</reference>
<dbReference type="PANTHER" id="PTHR43736">
    <property type="entry name" value="ADP-RIBOSE PYROPHOSPHATASE"/>
    <property type="match status" value="1"/>
</dbReference>
<accession>H5USZ4</accession>
<dbReference type="PROSITE" id="PS51462">
    <property type="entry name" value="NUDIX"/>
    <property type="match status" value="1"/>
</dbReference>
<organism evidence="4 5">
    <name type="scientific">Mobilicoccus pelagius NBRC 104925</name>
    <dbReference type="NCBI Taxonomy" id="1089455"/>
    <lineage>
        <taxon>Bacteria</taxon>
        <taxon>Bacillati</taxon>
        <taxon>Actinomycetota</taxon>
        <taxon>Actinomycetes</taxon>
        <taxon>Micrococcales</taxon>
        <taxon>Dermatophilaceae</taxon>
        <taxon>Mobilicoccus</taxon>
    </lineage>
</organism>
<comment type="similarity">
    <text evidence="1">Belongs to the Nudix hydrolase family.</text>
</comment>
<protein>
    <submittedName>
        <fullName evidence="4">Putative hydrolase</fullName>
    </submittedName>
</protein>
<dbReference type="PANTHER" id="PTHR43736:SF1">
    <property type="entry name" value="DIHYDRONEOPTERIN TRIPHOSPHATE DIPHOSPHATASE"/>
    <property type="match status" value="1"/>
</dbReference>
<dbReference type="InterPro" id="IPR015797">
    <property type="entry name" value="NUDIX_hydrolase-like_dom_sf"/>
</dbReference>
<keyword evidence="2 4" id="KW-0378">Hydrolase</keyword>
<evidence type="ECO:0000313" key="4">
    <source>
        <dbReference type="EMBL" id="GAB48852.1"/>
    </source>
</evidence>
<evidence type="ECO:0000313" key="5">
    <source>
        <dbReference type="Proteomes" id="UP000004367"/>
    </source>
</evidence>
<evidence type="ECO:0000256" key="1">
    <source>
        <dbReference type="ARBA" id="ARBA00005582"/>
    </source>
</evidence>
<dbReference type="PROSITE" id="PS00893">
    <property type="entry name" value="NUDIX_BOX"/>
    <property type="match status" value="1"/>
</dbReference>
<sequence length="160" mass="18003">MTTSPRPSRPTRRLPAVLETSAGGIVVDVVDGRARIAVIARRNRAGRIEWCLPKGHQEADETLVEAAEREVAEETGIVGRALVTLGTIDYWFSTHDRRVHKVVHHYLLEATGGDLTVENDPDHEAIDVAWIDLDEVHHHLTFPNERRIARLAWERLAGKE</sequence>
<dbReference type="eggNOG" id="COG1051">
    <property type="taxonomic scope" value="Bacteria"/>
</dbReference>
<dbReference type="SUPFAM" id="SSF55811">
    <property type="entry name" value="Nudix"/>
    <property type="match status" value="1"/>
</dbReference>
<dbReference type="GO" id="GO:0016787">
    <property type="term" value="F:hydrolase activity"/>
    <property type="evidence" value="ECO:0007669"/>
    <property type="project" value="UniProtKB-KW"/>
</dbReference>
<dbReference type="EMBL" id="BAFE01000061">
    <property type="protein sequence ID" value="GAB48852.1"/>
    <property type="molecule type" value="Genomic_DNA"/>
</dbReference>
<dbReference type="InterPro" id="IPR020084">
    <property type="entry name" value="NUDIX_hydrolase_CS"/>
</dbReference>
<feature type="domain" description="Nudix hydrolase" evidence="3">
    <location>
        <begin position="17"/>
        <end position="156"/>
    </location>
</feature>
<dbReference type="Proteomes" id="UP000004367">
    <property type="component" value="Unassembled WGS sequence"/>
</dbReference>
<evidence type="ECO:0000259" key="3">
    <source>
        <dbReference type="PROSITE" id="PS51462"/>
    </source>
</evidence>
<dbReference type="RefSeq" id="WP_009482750.1">
    <property type="nucleotide sequence ID" value="NZ_BAFE01000061.1"/>
</dbReference>
<keyword evidence="5" id="KW-1185">Reference proteome</keyword>
<dbReference type="Gene3D" id="3.90.79.10">
    <property type="entry name" value="Nucleoside Triphosphate Pyrophosphohydrolase"/>
    <property type="match status" value="1"/>
</dbReference>